<dbReference type="Proteomes" id="UP000595703">
    <property type="component" value="Chromosome"/>
</dbReference>
<name>A0A7U3URB6_9ACTN</name>
<dbReference type="SMART" id="SM00903">
    <property type="entry name" value="Flavin_Reduct"/>
    <property type="match status" value="1"/>
</dbReference>
<evidence type="ECO:0000256" key="1">
    <source>
        <dbReference type="ARBA" id="ARBA00008898"/>
    </source>
</evidence>
<keyword evidence="2" id="KW-0560">Oxidoreductase</keyword>
<gene>
    <name evidence="4" type="ORF">RVR_2924</name>
</gene>
<evidence type="ECO:0000256" key="2">
    <source>
        <dbReference type="ARBA" id="ARBA00023002"/>
    </source>
</evidence>
<dbReference type="KEGG" id="arev:RVR_2924"/>
<dbReference type="Pfam" id="PF01613">
    <property type="entry name" value="Flavin_Reduct"/>
    <property type="match status" value="1"/>
</dbReference>
<dbReference type="AlphaFoldDB" id="A0A7U3URB6"/>
<proteinExistence type="inferred from homology"/>
<dbReference type="InterPro" id="IPR050268">
    <property type="entry name" value="NADH-dep_flavin_reductase"/>
</dbReference>
<organism evidence="4 5">
    <name type="scientific">Actinacidiphila reveromycinica</name>
    <dbReference type="NCBI Taxonomy" id="659352"/>
    <lineage>
        <taxon>Bacteria</taxon>
        <taxon>Bacillati</taxon>
        <taxon>Actinomycetota</taxon>
        <taxon>Actinomycetes</taxon>
        <taxon>Kitasatosporales</taxon>
        <taxon>Streptomycetaceae</taxon>
        <taxon>Actinacidiphila</taxon>
    </lineage>
</organism>
<sequence length="162" mass="17396">MLTQRGFRDVLGCFSTGVVLVTADHDGAPVGMAVNSFTSVSLDPPLIAFCVALTSTTWPLIRATGGFAITILSDTQEDVCRVFSAHGADRFADGDWTRTPAGRAVTADGLGWLDCRIRTVQVEGDHELVIAQALDWSIGADARPLIFHSGRYASLRERSDAE</sequence>
<dbReference type="Gene3D" id="2.30.110.10">
    <property type="entry name" value="Electron Transport, Fmn-binding Protein, Chain A"/>
    <property type="match status" value="1"/>
</dbReference>
<keyword evidence="5" id="KW-1185">Reference proteome</keyword>
<reference evidence="4 5" key="3">
    <citation type="journal article" date="2011" name="Nat. Chem. Biol.">
        <title>Reveromycin A biosynthesis uses RevG and RevJ for stereospecific spiroacetal formation.</title>
        <authorList>
            <person name="Takahashi S."/>
            <person name="Toyoda A."/>
            <person name="Sekiyama Y."/>
            <person name="Takagi H."/>
            <person name="Nogawa T."/>
            <person name="Uramoto M."/>
            <person name="Suzuki R."/>
            <person name="Koshino H."/>
            <person name="Kumano T."/>
            <person name="Panthee S."/>
            <person name="Dairi T."/>
            <person name="Ishikawa J."/>
            <person name="Ikeda H."/>
            <person name="Sakaki Y."/>
            <person name="Osada H."/>
        </authorList>
    </citation>
    <scope>NUCLEOTIDE SEQUENCE [LARGE SCALE GENOMIC DNA]</scope>
    <source>
        <strain evidence="4 5">SN-593</strain>
    </source>
</reference>
<dbReference type="EMBL" id="AP018365">
    <property type="protein sequence ID" value="BBA97263.1"/>
    <property type="molecule type" value="Genomic_DNA"/>
</dbReference>
<accession>A0A7U3URB6</accession>
<evidence type="ECO:0000259" key="3">
    <source>
        <dbReference type="SMART" id="SM00903"/>
    </source>
</evidence>
<dbReference type="SUPFAM" id="SSF50475">
    <property type="entry name" value="FMN-binding split barrel"/>
    <property type="match status" value="1"/>
</dbReference>
<dbReference type="PANTHER" id="PTHR30466">
    <property type="entry name" value="FLAVIN REDUCTASE"/>
    <property type="match status" value="1"/>
</dbReference>
<dbReference type="GO" id="GO:0042602">
    <property type="term" value="F:riboflavin reductase (NADPH) activity"/>
    <property type="evidence" value="ECO:0007669"/>
    <property type="project" value="TreeGrafter"/>
</dbReference>
<reference evidence="4 5" key="1">
    <citation type="journal article" date="2010" name="J. Bacteriol.">
        <title>Biochemical characterization of a novel indole prenyltransferase from Streptomyces sp. SN-593.</title>
        <authorList>
            <person name="Takahashi S."/>
            <person name="Takagi H."/>
            <person name="Toyoda A."/>
            <person name="Uramoto M."/>
            <person name="Nogawa T."/>
            <person name="Ueki M."/>
            <person name="Sakaki Y."/>
            <person name="Osada H."/>
        </authorList>
    </citation>
    <scope>NUCLEOTIDE SEQUENCE [LARGE SCALE GENOMIC DNA]</scope>
    <source>
        <strain evidence="4 5">SN-593</strain>
    </source>
</reference>
<protein>
    <submittedName>
        <fullName evidence="4">Putative flavin-dependent reductase</fullName>
    </submittedName>
</protein>
<reference evidence="4 5" key="4">
    <citation type="journal article" date="2020" name="Sci. Rep.">
        <title>beta-carboline chemical signals induce reveromycin production through a LuxR family regulator in Streptomyces sp. SN-593.</title>
        <authorList>
            <person name="Panthee S."/>
            <person name="Kito N."/>
            <person name="Hayashi T."/>
            <person name="Shimizu T."/>
            <person name="Ishikawa J."/>
            <person name="Hamamoto H."/>
            <person name="Osada H."/>
            <person name="Takahashi S."/>
        </authorList>
    </citation>
    <scope>NUCLEOTIDE SEQUENCE [LARGE SCALE GENOMIC DNA]</scope>
    <source>
        <strain evidence="4 5">SN-593</strain>
    </source>
</reference>
<dbReference type="RefSeq" id="WP_237404672.1">
    <property type="nucleotide sequence ID" value="NZ_AP018365.1"/>
</dbReference>
<dbReference type="InterPro" id="IPR002563">
    <property type="entry name" value="Flavin_Rdtase-like_dom"/>
</dbReference>
<evidence type="ECO:0000313" key="5">
    <source>
        <dbReference type="Proteomes" id="UP000595703"/>
    </source>
</evidence>
<dbReference type="InterPro" id="IPR012349">
    <property type="entry name" value="Split_barrel_FMN-bd"/>
</dbReference>
<dbReference type="PANTHER" id="PTHR30466:SF11">
    <property type="entry name" value="FLAVIN-DEPENDENT MONOOXYGENASE, REDUCTASE SUBUNIT HSAB"/>
    <property type="match status" value="1"/>
</dbReference>
<dbReference type="GO" id="GO:0010181">
    <property type="term" value="F:FMN binding"/>
    <property type="evidence" value="ECO:0007669"/>
    <property type="project" value="InterPro"/>
</dbReference>
<evidence type="ECO:0000313" key="4">
    <source>
        <dbReference type="EMBL" id="BBA97263.1"/>
    </source>
</evidence>
<comment type="similarity">
    <text evidence="1">Belongs to the non-flavoprotein flavin reductase family.</text>
</comment>
<reference evidence="4 5" key="2">
    <citation type="journal article" date="2011" name="J. Antibiot.">
        <title>Furaquinocins I and J: novel polyketide isoprenoid hybrid compounds from Streptomyces reveromyceticus SN-593.</title>
        <authorList>
            <person name="Panthee S."/>
            <person name="Takahashi S."/>
            <person name="Takagi H."/>
            <person name="Nogawa T."/>
            <person name="Oowada E."/>
            <person name="Uramoto M."/>
            <person name="Osada H."/>
        </authorList>
    </citation>
    <scope>NUCLEOTIDE SEQUENCE [LARGE SCALE GENOMIC DNA]</scope>
    <source>
        <strain evidence="4 5">SN-593</strain>
    </source>
</reference>
<feature type="domain" description="Flavin reductase like" evidence="3">
    <location>
        <begin position="11"/>
        <end position="154"/>
    </location>
</feature>